<dbReference type="EMBL" id="QZWG01000005">
    <property type="protein sequence ID" value="RZC11814.1"/>
    <property type="molecule type" value="Genomic_DNA"/>
</dbReference>
<evidence type="ECO:0000256" key="1">
    <source>
        <dbReference type="SAM" id="MobiDB-lite"/>
    </source>
</evidence>
<comment type="caution">
    <text evidence="2">The sequence shown here is derived from an EMBL/GenBank/DDBJ whole genome shotgun (WGS) entry which is preliminary data.</text>
</comment>
<dbReference type="AlphaFoldDB" id="A0A445KM18"/>
<proteinExistence type="predicted"/>
<sequence length="100" mass="11188">MLQIIIGNDRNLGLECVAVCGSIQSKPFQVFWLRISARSPSWTLSVFRVISSMNCNAFAFSSSQLAMAMLIEETRGPGRLRRGRHVGPDMSSRQQKFPRG</sequence>
<dbReference type="Proteomes" id="UP000289340">
    <property type="component" value="Chromosome 5"/>
</dbReference>
<accession>A0A445KM18</accession>
<protein>
    <submittedName>
        <fullName evidence="2">Uncharacterized protein</fullName>
    </submittedName>
</protein>
<keyword evidence="3" id="KW-1185">Reference proteome</keyword>
<organism evidence="2 3">
    <name type="scientific">Glycine soja</name>
    <name type="common">Wild soybean</name>
    <dbReference type="NCBI Taxonomy" id="3848"/>
    <lineage>
        <taxon>Eukaryota</taxon>
        <taxon>Viridiplantae</taxon>
        <taxon>Streptophyta</taxon>
        <taxon>Embryophyta</taxon>
        <taxon>Tracheophyta</taxon>
        <taxon>Spermatophyta</taxon>
        <taxon>Magnoliopsida</taxon>
        <taxon>eudicotyledons</taxon>
        <taxon>Gunneridae</taxon>
        <taxon>Pentapetalae</taxon>
        <taxon>rosids</taxon>
        <taxon>fabids</taxon>
        <taxon>Fabales</taxon>
        <taxon>Fabaceae</taxon>
        <taxon>Papilionoideae</taxon>
        <taxon>50 kb inversion clade</taxon>
        <taxon>NPAAA clade</taxon>
        <taxon>indigoferoid/millettioid clade</taxon>
        <taxon>Phaseoleae</taxon>
        <taxon>Glycine</taxon>
        <taxon>Glycine subgen. Soja</taxon>
    </lineage>
</organism>
<feature type="region of interest" description="Disordered" evidence="1">
    <location>
        <begin position="78"/>
        <end position="100"/>
    </location>
</feature>
<name>A0A445KM18_GLYSO</name>
<gene>
    <name evidence="2" type="ORF">D0Y65_011854</name>
</gene>
<evidence type="ECO:0000313" key="2">
    <source>
        <dbReference type="EMBL" id="RZC11814.1"/>
    </source>
</evidence>
<reference evidence="2 3" key="1">
    <citation type="submission" date="2018-09" db="EMBL/GenBank/DDBJ databases">
        <title>A high-quality reference genome of wild soybean provides a powerful tool to mine soybean genomes.</title>
        <authorList>
            <person name="Xie M."/>
            <person name="Chung C.Y.L."/>
            <person name="Li M.-W."/>
            <person name="Wong F.-L."/>
            <person name="Chan T.-F."/>
            <person name="Lam H.-M."/>
        </authorList>
    </citation>
    <scope>NUCLEOTIDE SEQUENCE [LARGE SCALE GENOMIC DNA]</scope>
    <source>
        <strain evidence="3">cv. W05</strain>
        <tissue evidence="2">Hypocotyl of etiolated seedlings</tissue>
    </source>
</reference>
<evidence type="ECO:0000313" key="3">
    <source>
        <dbReference type="Proteomes" id="UP000289340"/>
    </source>
</evidence>
<feature type="compositionally biased region" description="Polar residues" evidence="1">
    <location>
        <begin position="91"/>
        <end position="100"/>
    </location>
</feature>